<dbReference type="EMBL" id="AZMM01018489">
    <property type="protein sequence ID" value="ETJ19658.1"/>
    <property type="molecule type" value="Genomic_DNA"/>
</dbReference>
<accession>W1WNE7</accession>
<protein>
    <submittedName>
        <fullName evidence="1">Uncharacterized protein</fullName>
    </submittedName>
</protein>
<dbReference type="AlphaFoldDB" id="W1WNE7"/>
<organism evidence="1">
    <name type="scientific">human gut metagenome</name>
    <dbReference type="NCBI Taxonomy" id="408170"/>
    <lineage>
        <taxon>unclassified sequences</taxon>
        <taxon>metagenomes</taxon>
        <taxon>organismal metagenomes</taxon>
    </lineage>
</organism>
<name>W1WNE7_9ZZZZ</name>
<comment type="caution">
    <text evidence="1">The sequence shown here is derived from an EMBL/GenBank/DDBJ whole genome shotgun (WGS) entry which is preliminary data.</text>
</comment>
<reference evidence="1" key="1">
    <citation type="submission" date="2013-12" db="EMBL/GenBank/DDBJ databases">
        <title>A Varibaculum cambriense genome reconstructed from a premature infant gut community with otherwise low bacterial novelty that shifts toward anaerobic metabolism during the third week of life.</title>
        <authorList>
            <person name="Brown C.T."/>
            <person name="Sharon I."/>
            <person name="Thomas B.C."/>
            <person name="Castelle C.J."/>
            <person name="Morowitz M.J."/>
            <person name="Banfield J.F."/>
        </authorList>
    </citation>
    <scope>NUCLEOTIDE SEQUENCE</scope>
</reference>
<sequence>MKLELLVIADQNAAVNAFPGLVHTARHTMGVGGARSRLANLLEAVVEGETNNWGEVVTR</sequence>
<proteinExistence type="predicted"/>
<evidence type="ECO:0000313" key="1">
    <source>
        <dbReference type="EMBL" id="ETJ19658.1"/>
    </source>
</evidence>
<gene>
    <name evidence="1" type="ORF">Q604_UNBC18489G0005</name>
</gene>